<gene>
    <name evidence="3" type="ORF">LIN78_01130</name>
</gene>
<dbReference type="Proteomes" id="UP001165395">
    <property type="component" value="Unassembled WGS sequence"/>
</dbReference>
<comment type="similarity">
    <text evidence="1">Belongs to the transferase hexapeptide repeat family.</text>
</comment>
<sequence length="203" mass="21901">MTKPEPSLSVWHQIVWFALKVVWRLRQRVSNLKWQLLGCKIAQNAQVEPGVNLLAPMSVTLDERAILYRNSQVMTLPGGEFYLGRRSHIAPGAYLLVERQQLWIGHHVAIGPGCSFFCVSNVPVSEGLMVDARVGSDIRVGSNVFIGANCVILPGALIEDNVCVAANSVVKGTLSSGWVYAGSPAKAVKPIGGAERVENVAGL</sequence>
<comment type="caution">
    <text evidence="3">The sequence shown here is derived from an EMBL/GenBank/DDBJ whole genome shotgun (WGS) entry which is preliminary data.</text>
</comment>
<evidence type="ECO:0000256" key="1">
    <source>
        <dbReference type="ARBA" id="ARBA00007274"/>
    </source>
</evidence>
<evidence type="ECO:0000256" key="2">
    <source>
        <dbReference type="ARBA" id="ARBA00022679"/>
    </source>
</evidence>
<dbReference type="SUPFAM" id="SSF51161">
    <property type="entry name" value="Trimeric LpxA-like enzymes"/>
    <property type="match status" value="1"/>
</dbReference>
<proteinExistence type="inferred from homology"/>
<dbReference type="EMBL" id="JAJBZT010000001">
    <property type="protein sequence ID" value="MCB6182158.1"/>
    <property type="molecule type" value="Genomic_DNA"/>
</dbReference>
<dbReference type="Gene3D" id="2.160.10.10">
    <property type="entry name" value="Hexapeptide repeat proteins"/>
    <property type="match status" value="1"/>
</dbReference>
<keyword evidence="4" id="KW-1185">Reference proteome</keyword>
<dbReference type="PANTHER" id="PTHR23416:SF23">
    <property type="entry name" value="ACETYLTRANSFERASE C18B11.09C-RELATED"/>
    <property type="match status" value="1"/>
</dbReference>
<dbReference type="Pfam" id="PF00132">
    <property type="entry name" value="Hexapep"/>
    <property type="match status" value="1"/>
</dbReference>
<organism evidence="3 4">
    <name type="scientific">Leeia speluncae</name>
    <dbReference type="NCBI Taxonomy" id="2884804"/>
    <lineage>
        <taxon>Bacteria</taxon>
        <taxon>Pseudomonadati</taxon>
        <taxon>Pseudomonadota</taxon>
        <taxon>Betaproteobacteria</taxon>
        <taxon>Neisseriales</taxon>
        <taxon>Leeiaceae</taxon>
        <taxon>Leeia</taxon>
    </lineage>
</organism>
<evidence type="ECO:0000313" key="3">
    <source>
        <dbReference type="EMBL" id="MCB6182158.1"/>
    </source>
</evidence>
<dbReference type="InterPro" id="IPR001451">
    <property type="entry name" value="Hexapep"/>
</dbReference>
<accession>A0ABS8D2F8</accession>
<dbReference type="InterPro" id="IPR011004">
    <property type="entry name" value="Trimer_LpxA-like_sf"/>
</dbReference>
<protein>
    <submittedName>
        <fullName evidence="3">Acyltransferase</fullName>
    </submittedName>
</protein>
<reference evidence="3" key="1">
    <citation type="submission" date="2021-10" db="EMBL/GenBank/DDBJ databases">
        <title>The complete genome sequence of Leeia sp. TBRC 13508.</title>
        <authorList>
            <person name="Charoenyingcharoen P."/>
            <person name="Yukphan P."/>
        </authorList>
    </citation>
    <scope>NUCLEOTIDE SEQUENCE</scope>
    <source>
        <strain evidence="3">TBRC 13508</strain>
    </source>
</reference>
<dbReference type="GO" id="GO:0016746">
    <property type="term" value="F:acyltransferase activity"/>
    <property type="evidence" value="ECO:0007669"/>
    <property type="project" value="UniProtKB-KW"/>
</dbReference>
<name>A0ABS8D2F8_9NEIS</name>
<keyword evidence="2" id="KW-0808">Transferase</keyword>
<evidence type="ECO:0000313" key="4">
    <source>
        <dbReference type="Proteomes" id="UP001165395"/>
    </source>
</evidence>
<dbReference type="PANTHER" id="PTHR23416">
    <property type="entry name" value="SIALIC ACID SYNTHASE-RELATED"/>
    <property type="match status" value="1"/>
</dbReference>
<keyword evidence="3" id="KW-0012">Acyltransferase</keyword>
<dbReference type="InterPro" id="IPR051159">
    <property type="entry name" value="Hexapeptide_acetyltransf"/>
</dbReference>
<dbReference type="RefSeq" id="WP_227177645.1">
    <property type="nucleotide sequence ID" value="NZ_JAJBZT010000001.1"/>
</dbReference>